<accession>K9WUF1</accession>
<dbReference type="PANTHER" id="PTHR42733">
    <property type="entry name" value="DJ-1 PROTEIN"/>
    <property type="match status" value="1"/>
</dbReference>
<keyword evidence="3" id="KW-0378">Hydrolase</keyword>
<name>K9WUF1_9NOST</name>
<dbReference type="InterPro" id="IPR029062">
    <property type="entry name" value="Class_I_gatase-like"/>
</dbReference>
<dbReference type="HOGENOM" id="CLU_103358_0_0_3"/>
<dbReference type="GO" id="GO:0006508">
    <property type="term" value="P:proteolysis"/>
    <property type="evidence" value="ECO:0007669"/>
    <property type="project" value="UniProtKB-KW"/>
</dbReference>
<dbReference type="KEGG" id="csg:Cylst_1549"/>
<protein>
    <submittedName>
        <fullName evidence="3">Putative intracellular protease/amidase</fullName>
    </submittedName>
</protein>
<evidence type="ECO:0000313" key="4">
    <source>
        <dbReference type="Proteomes" id="UP000010475"/>
    </source>
</evidence>
<dbReference type="EMBL" id="CP003642">
    <property type="protein sequence ID" value="AFZ23833.1"/>
    <property type="molecule type" value="Genomic_DNA"/>
</dbReference>
<evidence type="ECO:0000313" key="3">
    <source>
        <dbReference type="EMBL" id="AFZ23833.1"/>
    </source>
</evidence>
<gene>
    <name evidence="3" type="ORF">Cylst_1549</name>
</gene>
<keyword evidence="3" id="KW-0645">Protease</keyword>
<comment type="similarity">
    <text evidence="1">Belongs to the peptidase C56 family.</text>
</comment>
<dbReference type="Pfam" id="PF01965">
    <property type="entry name" value="DJ-1_PfpI"/>
    <property type="match status" value="1"/>
</dbReference>
<dbReference type="Gene3D" id="3.40.50.880">
    <property type="match status" value="1"/>
</dbReference>
<organism evidence="3 4">
    <name type="scientific">Cylindrospermum stagnale PCC 7417</name>
    <dbReference type="NCBI Taxonomy" id="56107"/>
    <lineage>
        <taxon>Bacteria</taxon>
        <taxon>Bacillati</taxon>
        <taxon>Cyanobacteriota</taxon>
        <taxon>Cyanophyceae</taxon>
        <taxon>Nostocales</taxon>
        <taxon>Nostocaceae</taxon>
        <taxon>Cylindrospermum</taxon>
    </lineage>
</organism>
<dbReference type="RefSeq" id="WP_015207089.1">
    <property type="nucleotide sequence ID" value="NC_019757.1"/>
</dbReference>
<feature type="domain" description="DJ-1/PfpI" evidence="2">
    <location>
        <begin position="67"/>
        <end position="159"/>
    </location>
</feature>
<proteinExistence type="inferred from homology"/>
<dbReference type="AlphaFoldDB" id="K9WUF1"/>
<sequence>MSRLWGYESLRFVSDVDTVGKSLEYLDVNIDFQDVDLNSYGAVIVAAGYTSVRLRYFEPPQGCPIIPEQARTAPAVRFFAQAIANPQIVKGALCHGLWLLTPMPELLRGRKIICHEVTLADITNAGAVYVPSPSGVVVDGDLVTGRSAHDVDAFIDAIAQLIIQQDAEPVQKEELIGATP</sequence>
<reference evidence="3 4" key="1">
    <citation type="submission" date="2012-06" db="EMBL/GenBank/DDBJ databases">
        <title>Finished chromosome of genome of Cylindrospermum stagnale PCC 7417.</title>
        <authorList>
            <consortium name="US DOE Joint Genome Institute"/>
            <person name="Gugger M."/>
            <person name="Coursin T."/>
            <person name="Rippka R."/>
            <person name="Tandeau De Marsac N."/>
            <person name="Huntemann M."/>
            <person name="Wei C.-L."/>
            <person name="Han J."/>
            <person name="Detter J.C."/>
            <person name="Han C."/>
            <person name="Tapia R."/>
            <person name="Chen A."/>
            <person name="Kyrpides N."/>
            <person name="Mavromatis K."/>
            <person name="Markowitz V."/>
            <person name="Szeto E."/>
            <person name="Ivanova N."/>
            <person name="Pagani I."/>
            <person name="Pati A."/>
            <person name="Goodwin L."/>
            <person name="Nordberg H.P."/>
            <person name="Cantor M.N."/>
            <person name="Hua S.X."/>
            <person name="Woyke T."/>
            <person name="Kerfeld C.A."/>
        </authorList>
    </citation>
    <scope>NUCLEOTIDE SEQUENCE [LARGE SCALE GENOMIC DNA]</scope>
    <source>
        <strain evidence="3 4">PCC 7417</strain>
    </source>
</reference>
<dbReference type="PANTHER" id="PTHR42733:SF2">
    <property type="entry name" value="DJ-1_THIJ_PFPI FAMILY PROTEIN"/>
    <property type="match status" value="1"/>
</dbReference>
<keyword evidence="4" id="KW-1185">Reference proteome</keyword>
<dbReference type="InterPro" id="IPR006286">
    <property type="entry name" value="C56_PfpI-like"/>
</dbReference>
<dbReference type="eggNOG" id="COG0693">
    <property type="taxonomic scope" value="Bacteria"/>
</dbReference>
<dbReference type="InterPro" id="IPR002818">
    <property type="entry name" value="DJ-1/PfpI"/>
</dbReference>
<dbReference type="GO" id="GO:0008233">
    <property type="term" value="F:peptidase activity"/>
    <property type="evidence" value="ECO:0007669"/>
    <property type="project" value="UniProtKB-KW"/>
</dbReference>
<dbReference type="Proteomes" id="UP000010475">
    <property type="component" value="Chromosome"/>
</dbReference>
<dbReference type="SUPFAM" id="SSF52317">
    <property type="entry name" value="Class I glutamine amidotransferase-like"/>
    <property type="match status" value="1"/>
</dbReference>
<evidence type="ECO:0000259" key="2">
    <source>
        <dbReference type="Pfam" id="PF01965"/>
    </source>
</evidence>
<dbReference type="STRING" id="56107.Cylst_1549"/>
<evidence type="ECO:0000256" key="1">
    <source>
        <dbReference type="ARBA" id="ARBA00008542"/>
    </source>
</evidence>